<dbReference type="GO" id="GO:0051445">
    <property type="term" value="P:regulation of meiotic cell cycle"/>
    <property type="evidence" value="ECO:0007669"/>
    <property type="project" value="TreeGrafter"/>
</dbReference>
<protein>
    <submittedName>
        <fullName evidence="2">Uncharacterized protein</fullName>
    </submittedName>
</protein>
<feature type="compositionally biased region" description="Polar residues" evidence="1">
    <location>
        <begin position="205"/>
        <end position="232"/>
    </location>
</feature>
<dbReference type="PANTHER" id="PTHR35258:SF1">
    <property type="entry name" value="SPERMATOGENESIS-ASSOCIATED PROTEIN 22"/>
    <property type="match status" value="1"/>
</dbReference>
<dbReference type="GO" id="GO:0007129">
    <property type="term" value="P:homologous chromosome pairing at meiosis"/>
    <property type="evidence" value="ECO:0007669"/>
    <property type="project" value="InterPro"/>
</dbReference>
<feature type="compositionally biased region" description="Low complexity" evidence="1">
    <location>
        <begin position="139"/>
        <end position="153"/>
    </location>
</feature>
<dbReference type="Proteomes" id="UP001347796">
    <property type="component" value="Unassembled WGS sequence"/>
</dbReference>
<dbReference type="GO" id="GO:0000711">
    <property type="term" value="P:meiotic DNA repair synthesis"/>
    <property type="evidence" value="ECO:0007669"/>
    <property type="project" value="InterPro"/>
</dbReference>
<accession>A0AAN8Q7J9</accession>
<feature type="region of interest" description="Disordered" evidence="1">
    <location>
        <begin position="191"/>
        <end position="236"/>
    </location>
</feature>
<keyword evidence="3" id="KW-1185">Reference proteome</keyword>
<reference evidence="2 3" key="1">
    <citation type="submission" date="2024-01" db="EMBL/GenBank/DDBJ databases">
        <title>The genome of the rayed Mediterranean limpet Patella caerulea (Linnaeus, 1758).</title>
        <authorList>
            <person name="Anh-Thu Weber A."/>
            <person name="Halstead-Nussloch G."/>
        </authorList>
    </citation>
    <scope>NUCLEOTIDE SEQUENCE [LARGE SCALE GENOMIC DNA]</scope>
    <source>
        <strain evidence="2">AATW-2023a</strain>
        <tissue evidence="2">Whole specimen</tissue>
    </source>
</reference>
<name>A0AAN8Q7J9_PATCE</name>
<feature type="compositionally biased region" description="Polar residues" evidence="1">
    <location>
        <begin position="71"/>
        <end position="92"/>
    </location>
</feature>
<organism evidence="2 3">
    <name type="scientific">Patella caerulea</name>
    <name type="common">Rayed Mediterranean limpet</name>
    <dbReference type="NCBI Taxonomy" id="87958"/>
    <lineage>
        <taxon>Eukaryota</taxon>
        <taxon>Metazoa</taxon>
        <taxon>Spiralia</taxon>
        <taxon>Lophotrochozoa</taxon>
        <taxon>Mollusca</taxon>
        <taxon>Gastropoda</taxon>
        <taxon>Patellogastropoda</taxon>
        <taxon>Patelloidea</taxon>
        <taxon>Patellidae</taxon>
        <taxon>Patella</taxon>
    </lineage>
</organism>
<feature type="compositionally biased region" description="Basic and acidic residues" evidence="1">
    <location>
        <begin position="257"/>
        <end position="267"/>
    </location>
</feature>
<feature type="region of interest" description="Disordered" evidence="1">
    <location>
        <begin position="52"/>
        <end position="92"/>
    </location>
</feature>
<gene>
    <name evidence="2" type="ORF">SNE40_002528</name>
</gene>
<feature type="compositionally biased region" description="Low complexity" evidence="1">
    <location>
        <begin position="55"/>
        <end position="70"/>
    </location>
</feature>
<evidence type="ECO:0000256" key="1">
    <source>
        <dbReference type="SAM" id="MobiDB-lite"/>
    </source>
</evidence>
<feature type="compositionally biased region" description="Low complexity" evidence="1">
    <location>
        <begin position="191"/>
        <end position="201"/>
    </location>
</feature>
<feature type="region of interest" description="Disordered" evidence="1">
    <location>
        <begin position="120"/>
        <end position="153"/>
    </location>
</feature>
<evidence type="ECO:0000313" key="2">
    <source>
        <dbReference type="EMBL" id="KAK6190727.1"/>
    </source>
</evidence>
<comment type="caution">
    <text evidence="2">The sequence shown here is derived from an EMBL/GenBank/DDBJ whole genome shotgun (WGS) entry which is preliminary data.</text>
</comment>
<dbReference type="GO" id="GO:0007276">
    <property type="term" value="P:gamete generation"/>
    <property type="evidence" value="ECO:0007669"/>
    <property type="project" value="InterPro"/>
</dbReference>
<feature type="compositionally biased region" description="Low complexity" evidence="1">
    <location>
        <begin position="120"/>
        <end position="131"/>
    </location>
</feature>
<dbReference type="PANTHER" id="PTHR35258">
    <property type="entry name" value="SPERMATOGENESIS-ASSOCIATED PROTEIN 22"/>
    <property type="match status" value="1"/>
</dbReference>
<dbReference type="AlphaFoldDB" id="A0AAN8Q7J9"/>
<evidence type="ECO:0000313" key="3">
    <source>
        <dbReference type="Proteomes" id="UP001347796"/>
    </source>
</evidence>
<dbReference type="InterPro" id="IPR033536">
    <property type="entry name" value="Spata22"/>
</dbReference>
<dbReference type="EMBL" id="JAZGQO010000002">
    <property type="protein sequence ID" value="KAK6190727.1"/>
    <property type="molecule type" value="Genomic_DNA"/>
</dbReference>
<sequence>MQNLAPAPIFNQRKRQRQAIFADINPGQSVTNPSNTASSKISLMPIGGFSGVRGGSSSSRGGLNNSNRGNFTNGKNYNQTGNSTSFNQPDSSCGGFNQTLHVKSETFNKSQVQTQRDQFNQFNSGNSNFCNRTIKGSGNEPNNTNINQSSNNSRDVFVQSNRNTSDGFYQTQTNTRGGLKLSSATYNNRGGFNQANNNFNRESFSHSNSNPGSNVFKPNNSNNRGNIIQSNRSGDELKQSCFRRKFGNSYGNSDFHSPSRDKYKKTGDNSNQAINQYPQNNPFGNFHGNQGINKVNNYDGRFQKAPDFGHQNKPSRCTTLSSSGNMYNSGPNQLNWGTQVVKQPQASMFDNSSQYQSTTQNYGFNPVSFNQSFDGRSLNTSIDTQEQPKHNEIDKSLKLITTDIEGVKRWSHVKTNFTLLFEIFGMVDSAVLMNAQGTAKEFILNDGSTSIQCLFYEIDRELQRLVRGQWHRCVGSLQTRSGKMKCVAIRPASTEERKTAKITAAVSERWLQHFTKSFNEQ</sequence>
<proteinExistence type="predicted"/>
<feature type="region of interest" description="Disordered" evidence="1">
    <location>
        <begin position="248"/>
        <end position="271"/>
    </location>
</feature>